<name>A0A4R0RST5_9APHY</name>
<organism evidence="3 4">
    <name type="scientific">Steccherinum ochraceum</name>
    <dbReference type="NCBI Taxonomy" id="92696"/>
    <lineage>
        <taxon>Eukaryota</taxon>
        <taxon>Fungi</taxon>
        <taxon>Dikarya</taxon>
        <taxon>Basidiomycota</taxon>
        <taxon>Agaricomycotina</taxon>
        <taxon>Agaricomycetes</taxon>
        <taxon>Polyporales</taxon>
        <taxon>Steccherinaceae</taxon>
        <taxon>Steccherinum</taxon>
    </lineage>
</organism>
<keyword evidence="2" id="KW-0732">Signal</keyword>
<feature type="chain" id="PRO_5020582981" evidence="2">
    <location>
        <begin position="18"/>
        <end position="121"/>
    </location>
</feature>
<accession>A0A4R0RST5</accession>
<dbReference type="EMBL" id="RWJN01000001">
    <property type="protein sequence ID" value="TCD71941.1"/>
    <property type="molecule type" value="Genomic_DNA"/>
</dbReference>
<comment type="caution">
    <text evidence="3">The sequence shown here is derived from an EMBL/GenBank/DDBJ whole genome shotgun (WGS) entry which is preliminary data.</text>
</comment>
<evidence type="ECO:0000256" key="2">
    <source>
        <dbReference type="SAM" id="SignalP"/>
    </source>
</evidence>
<feature type="signal peptide" evidence="2">
    <location>
        <begin position="1"/>
        <end position="17"/>
    </location>
</feature>
<evidence type="ECO:0000313" key="3">
    <source>
        <dbReference type="EMBL" id="TCD71941.1"/>
    </source>
</evidence>
<proteinExistence type="predicted"/>
<protein>
    <submittedName>
        <fullName evidence="3">Uncharacterized protein</fullName>
    </submittedName>
</protein>
<feature type="compositionally biased region" description="Gly residues" evidence="1">
    <location>
        <begin position="100"/>
        <end position="121"/>
    </location>
</feature>
<gene>
    <name evidence="3" type="ORF">EIP91_000073</name>
</gene>
<dbReference type="AlphaFoldDB" id="A0A4R0RST5"/>
<keyword evidence="4" id="KW-1185">Reference proteome</keyword>
<dbReference type="Proteomes" id="UP000292702">
    <property type="component" value="Unassembled WGS sequence"/>
</dbReference>
<evidence type="ECO:0000256" key="1">
    <source>
        <dbReference type="SAM" id="MobiDB-lite"/>
    </source>
</evidence>
<reference evidence="3 4" key="1">
    <citation type="submission" date="2018-11" db="EMBL/GenBank/DDBJ databases">
        <title>Genome assembly of Steccherinum ochraceum LE-BIN_3174, the white-rot fungus of the Steccherinaceae family (The Residual Polyporoid clade, Polyporales, Basidiomycota).</title>
        <authorList>
            <person name="Fedorova T.V."/>
            <person name="Glazunova O.A."/>
            <person name="Landesman E.O."/>
            <person name="Moiseenko K.V."/>
            <person name="Psurtseva N.V."/>
            <person name="Savinova O.S."/>
            <person name="Shakhova N.V."/>
            <person name="Tyazhelova T.V."/>
            <person name="Vasina D.V."/>
        </authorList>
    </citation>
    <scope>NUCLEOTIDE SEQUENCE [LARGE SCALE GENOMIC DNA]</scope>
    <source>
        <strain evidence="3 4">LE-BIN_3174</strain>
    </source>
</reference>
<sequence length="121" mass="12410">MRLTLSTLLTLAFAAQAILVAPLPLPQTEASDVLSMHTPRDTTNPSPTDPLPLLKRGPVQYANGVTRPRPQRKLTPIPWYPVTPEPKAGTTSPGRNVNAGGEGGGEGGVHPGAGGGGATTT</sequence>
<evidence type="ECO:0000313" key="4">
    <source>
        <dbReference type="Proteomes" id="UP000292702"/>
    </source>
</evidence>
<feature type="region of interest" description="Disordered" evidence="1">
    <location>
        <begin position="36"/>
        <end position="121"/>
    </location>
</feature>